<dbReference type="Pfam" id="PF02272">
    <property type="entry name" value="DHHA1"/>
    <property type="match status" value="1"/>
</dbReference>
<dbReference type="Gene3D" id="3.10.310.30">
    <property type="match status" value="1"/>
</dbReference>
<accession>A0ABQ5JMG1</accession>
<evidence type="ECO:0000256" key="3">
    <source>
        <dbReference type="ARBA" id="ARBA00022722"/>
    </source>
</evidence>
<feature type="domain" description="Single-stranded-DNA-specific exonuclease RecJ C-terminal" evidence="8">
    <location>
        <begin position="580"/>
        <end position="771"/>
    </location>
</feature>
<evidence type="ECO:0000259" key="6">
    <source>
        <dbReference type="Pfam" id="PF01368"/>
    </source>
</evidence>
<proteinExistence type="inferred from homology"/>
<dbReference type="Pfam" id="PF10141">
    <property type="entry name" value="ssDNA-exonuc_C"/>
    <property type="match status" value="1"/>
</dbReference>
<evidence type="ECO:0000256" key="4">
    <source>
        <dbReference type="ARBA" id="ARBA00022801"/>
    </source>
</evidence>
<dbReference type="InterPro" id="IPR001667">
    <property type="entry name" value="DDH_dom"/>
</dbReference>
<keyword evidence="11" id="KW-1185">Reference proteome</keyword>
<evidence type="ECO:0000256" key="2">
    <source>
        <dbReference type="ARBA" id="ARBA00019841"/>
    </source>
</evidence>
<evidence type="ECO:0000313" key="11">
    <source>
        <dbReference type="Proteomes" id="UP001628078"/>
    </source>
</evidence>
<dbReference type="Proteomes" id="UP001628078">
    <property type="component" value="Unassembled WGS sequence"/>
</dbReference>
<feature type="domain" description="DDH" evidence="6">
    <location>
        <begin position="85"/>
        <end position="231"/>
    </location>
</feature>
<comment type="caution">
    <text evidence="10">The sequence shown here is derived from an EMBL/GenBank/DDBJ whole genome shotgun (WGS) entry which is preliminary data.</text>
</comment>
<dbReference type="PANTHER" id="PTHR30255:SF2">
    <property type="entry name" value="SINGLE-STRANDED-DNA-SPECIFIC EXONUCLEASE RECJ"/>
    <property type="match status" value="1"/>
</dbReference>
<evidence type="ECO:0000259" key="7">
    <source>
        <dbReference type="Pfam" id="PF02272"/>
    </source>
</evidence>
<evidence type="ECO:0000313" key="10">
    <source>
        <dbReference type="EMBL" id="GKT05160.1"/>
    </source>
</evidence>
<dbReference type="InterPro" id="IPR038763">
    <property type="entry name" value="DHH_sf"/>
</dbReference>
<dbReference type="EMBL" id="BQXO01000001">
    <property type="protein sequence ID" value="GKT05160.1"/>
    <property type="molecule type" value="Genomic_DNA"/>
</dbReference>
<keyword evidence="3" id="KW-0540">Nuclease</keyword>
<evidence type="ECO:0000259" key="9">
    <source>
        <dbReference type="Pfam" id="PF17768"/>
    </source>
</evidence>
<feature type="domain" description="RecJ OB" evidence="9">
    <location>
        <begin position="462"/>
        <end position="568"/>
    </location>
</feature>
<dbReference type="InterPro" id="IPR004610">
    <property type="entry name" value="RecJ"/>
</dbReference>
<name>A0ABQ5JMG1_9LACO</name>
<feature type="domain" description="DHHA1" evidence="7">
    <location>
        <begin position="351"/>
        <end position="442"/>
    </location>
</feature>
<dbReference type="Pfam" id="PF17768">
    <property type="entry name" value="RecJ_OB"/>
    <property type="match status" value="1"/>
</dbReference>
<evidence type="ECO:0000256" key="1">
    <source>
        <dbReference type="ARBA" id="ARBA00005915"/>
    </source>
</evidence>
<dbReference type="Pfam" id="PF01368">
    <property type="entry name" value="DHH"/>
    <property type="match status" value="1"/>
</dbReference>
<protein>
    <recommendedName>
        <fullName evidence="2">Single-stranded-DNA-specific exonuclease RecJ</fullName>
    </recommendedName>
</protein>
<dbReference type="InterPro" id="IPR051673">
    <property type="entry name" value="SSDNA_exonuclease_RecJ"/>
</dbReference>
<comment type="similarity">
    <text evidence="1">Belongs to the RecJ family.</text>
</comment>
<keyword evidence="4" id="KW-0378">Hydrolase</keyword>
<gene>
    <name evidence="10" type="primary">recJ</name>
    <name evidence="10" type="ORF">JCM31185_04490</name>
</gene>
<keyword evidence="5 10" id="KW-0269">Exonuclease</keyword>
<evidence type="ECO:0000259" key="8">
    <source>
        <dbReference type="Pfam" id="PF10141"/>
    </source>
</evidence>
<dbReference type="GO" id="GO:0004527">
    <property type="term" value="F:exonuclease activity"/>
    <property type="evidence" value="ECO:0007669"/>
    <property type="project" value="UniProtKB-KW"/>
</dbReference>
<dbReference type="Gene3D" id="3.90.1640.30">
    <property type="match status" value="1"/>
</dbReference>
<sequence length="779" mass="84548">MILLEAKFNWKKSTPADETQVAALAKDAEITPFLARLLISRQLTTVEQAQAWLTPTIEQLHDPNTMFDMAKGVARIQAAVANGEQITIYGDYDADGLTSTALMYETLAQLGAEVNYYIPNRFTDGYGPNVEAFNRLIDAGTQLFVTVDNGVAGHAAIDAAKQRQVDVVVTDHHELPAQLPDAFAIIHPRHPQGHYPFGGLSGVGVAFKVAQSLLEASADELSDALDLVAIGEIADLVPLTDENHALVKFGLQVISQTQRPGLIALMKAAGIDATTINEEHVGFGIAPRLNAVGRLGDANPAVELLTTLDEDRANELAKQVNQQNEVRQELVKTISTDALTQAEAPENQSQPVLVIHGQGWHEGVLGIVASKVVEATHKPTLVLSDNPDQGTLKGSGRSIKGFDLFAALNPIRDHLVAFGGHAMACGLTVAQTQLNLLTQTLIDAGKSQAIDVDQRATLSVTATLAANEITESAYQEVQQLGPFGMDNPQPIFEIRPSRVDNIKTMGSAKNHLKFMLVDDQQTSVPAIAFGFGDAIVQVAANPEDISVIGTLSANSWQGRTTYQLMVKDIQVEGVAIVLTRTNNLTKPLFARPATYLFFQGKLADQLQPYLSEGAKVIRVGVDELPAIIKDLVIVDCPPALTDLQQVLAATQVAELTTYFYERDSAFLSGMPSRAEYGKLFSFVKTHQNVDVGHQMAVLADFLKIDLNKLIFMIQLFFEAGFVRIESGVMNGISDPKPAKLSEMVAYHQRLQRIDAEEKLLYSKGPQLKAWLVEAMNQAV</sequence>
<dbReference type="PANTHER" id="PTHR30255">
    <property type="entry name" value="SINGLE-STRANDED-DNA-SPECIFIC EXONUCLEASE RECJ"/>
    <property type="match status" value="1"/>
</dbReference>
<dbReference type="NCBIfam" id="TIGR00644">
    <property type="entry name" value="recJ"/>
    <property type="match status" value="1"/>
</dbReference>
<reference evidence="10 11" key="1">
    <citation type="submission" date="2022-03" db="EMBL/GenBank/DDBJ databases">
        <title>Draft genome sequence of Furfurilactobacillus curtus JCM 31185.</title>
        <authorList>
            <person name="Suzuki S."/>
            <person name="Endo A."/>
            <person name="Kajikawa A."/>
        </authorList>
    </citation>
    <scope>NUCLEOTIDE SEQUENCE [LARGE SCALE GENOMIC DNA]</scope>
    <source>
        <strain evidence="10 11">JCM 31185</strain>
    </source>
</reference>
<dbReference type="InterPro" id="IPR018779">
    <property type="entry name" value="RecJ_C"/>
</dbReference>
<evidence type="ECO:0000256" key="5">
    <source>
        <dbReference type="ARBA" id="ARBA00022839"/>
    </source>
</evidence>
<dbReference type="InterPro" id="IPR041122">
    <property type="entry name" value="RecJ_OB"/>
</dbReference>
<dbReference type="InterPro" id="IPR003156">
    <property type="entry name" value="DHHA1_dom"/>
</dbReference>
<dbReference type="SUPFAM" id="SSF64182">
    <property type="entry name" value="DHH phosphoesterases"/>
    <property type="match status" value="1"/>
</dbReference>
<organism evidence="10 11">
    <name type="scientific">Furfurilactobacillus curtus</name>
    <dbReference type="NCBI Taxonomy" id="1746200"/>
    <lineage>
        <taxon>Bacteria</taxon>
        <taxon>Bacillati</taxon>
        <taxon>Bacillota</taxon>
        <taxon>Bacilli</taxon>
        <taxon>Lactobacillales</taxon>
        <taxon>Lactobacillaceae</taxon>
        <taxon>Furfurilactobacillus</taxon>
    </lineage>
</organism>
<dbReference type="RefSeq" id="WP_407882415.1">
    <property type="nucleotide sequence ID" value="NZ_BQXO01000001.1"/>
</dbReference>